<reference evidence="1 2" key="1">
    <citation type="submission" date="2019-04" db="EMBL/GenBank/DDBJ databases">
        <authorList>
            <person name="Van Vliet M D."/>
        </authorList>
    </citation>
    <scope>NUCLEOTIDE SEQUENCE [LARGE SCALE GENOMIC DNA]</scope>
    <source>
        <strain evidence="1 2">F1</strain>
    </source>
</reference>
<organism evidence="1 2">
    <name type="scientific">Pontiella desulfatans</name>
    <dbReference type="NCBI Taxonomy" id="2750659"/>
    <lineage>
        <taxon>Bacteria</taxon>
        <taxon>Pseudomonadati</taxon>
        <taxon>Kiritimatiellota</taxon>
        <taxon>Kiritimatiellia</taxon>
        <taxon>Kiritimatiellales</taxon>
        <taxon>Pontiellaceae</taxon>
        <taxon>Pontiella</taxon>
    </lineage>
</organism>
<dbReference type="EMBL" id="CAAHFG010000001">
    <property type="protein sequence ID" value="VGO13483.1"/>
    <property type="molecule type" value="Genomic_DNA"/>
</dbReference>
<evidence type="ECO:0000313" key="2">
    <source>
        <dbReference type="Proteomes" id="UP000366872"/>
    </source>
</evidence>
<gene>
    <name evidence="1" type="ORF">PDESU_02040</name>
</gene>
<evidence type="ECO:0000313" key="1">
    <source>
        <dbReference type="EMBL" id="VGO13483.1"/>
    </source>
</evidence>
<protein>
    <submittedName>
        <fullName evidence="1">Uncharacterized protein</fullName>
    </submittedName>
</protein>
<dbReference type="Proteomes" id="UP000366872">
    <property type="component" value="Unassembled WGS sequence"/>
</dbReference>
<sequence>MTDKEKIQQMMCAGPAVGIQAASQRLVFNPESRRLEIASVDGTTKKNMLRVVPKDELLQMDRGELPHQQRQENTMTNKERIQQMMRDMAKGKQASNHVIYGLKTERLKVTSTDDAAKKDVLRVTPEDMKLSHSCAASWQEAEQ</sequence>
<keyword evidence="2" id="KW-1185">Reference proteome</keyword>
<proteinExistence type="predicted"/>
<accession>A0A6C2U0T1</accession>
<name>A0A6C2U0T1_PONDE</name>
<dbReference type="AlphaFoldDB" id="A0A6C2U0T1"/>
<dbReference type="RefSeq" id="WP_136079052.1">
    <property type="nucleotide sequence ID" value="NZ_CAAHFG010000001.1"/>
</dbReference>